<evidence type="ECO:0000313" key="1">
    <source>
        <dbReference type="EMBL" id="ELZ76251.1"/>
    </source>
</evidence>
<reference evidence="1 2" key="1">
    <citation type="journal article" date="2014" name="PLoS Genet.">
        <title>Phylogenetically driven sequencing of extremely halophilic archaea reveals strategies for static and dynamic osmo-response.</title>
        <authorList>
            <person name="Becker E.A."/>
            <person name="Seitzer P.M."/>
            <person name="Tritt A."/>
            <person name="Larsen D."/>
            <person name="Krusor M."/>
            <person name="Yao A.I."/>
            <person name="Wu D."/>
            <person name="Madern D."/>
            <person name="Eisen J.A."/>
            <person name="Darling A.E."/>
            <person name="Facciotti M.T."/>
        </authorList>
    </citation>
    <scope>NUCLEOTIDE SEQUENCE [LARGE SCALE GENOMIC DNA]</scope>
    <source>
        <strain evidence="2">ATCC 33959 / DSM 4427 / JCM 8863 / NBRC 102184 / NCIMB 2188 / Ma 2.38</strain>
    </source>
</reference>
<dbReference type="PATRIC" id="fig|1227459.3.peg.3592"/>
<gene>
    <name evidence="1" type="ORF">C454_18179</name>
</gene>
<dbReference type="Proteomes" id="UP000011571">
    <property type="component" value="Unassembled WGS sequence"/>
</dbReference>
<proteinExistence type="predicted"/>
<dbReference type="EMBL" id="AOLJ01000027">
    <property type="protein sequence ID" value="ELZ76251.1"/>
    <property type="molecule type" value="Genomic_DNA"/>
</dbReference>
<accession>M0GVH9</accession>
<organism evidence="1 2">
    <name type="scientific">Haloferax gibbonsii (strain ATCC 33959 / DSM 4427 / JCM 8863 / NBRC 102184 / NCIMB 2188 / Ma 2.38)</name>
    <dbReference type="NCBI Taxonomy" id="1227459"/>
    <lineage>
        <taxon>Archaea</taxon>
        <taxon>Methanobacteriati</taxon>
        <taxon>Methanobacteriota</taxon>
        <taxon>Stenosarchaea group</taxon>
        <taxon>Halobacteria</taxon>
        <taxon>Halobacteriales</taxon>
        <taxon>Haloferacaceae</taxon>
        <taxon>Haloferax</taxon>
    </lineage>
</organism>
<sequence>MVVRPDELLKSLAVPNPVSELVVEVHRRPTVRPEIVARMSDEVLIAHNRRGVKVVNALSNTLKIPLELACRRLPPALEEFLAVF</sequence>
<name>M0GVH9_HALGM</name>
<dbReference type="AlphaFoldDB" id="M0GVH9"/>
<keyword evidence="2" id="KW-1185">Reference proteome</keyword>
<evidence type="ECO:0000313" key="2">
    <source>
        <dbReference type="Proteomes" id="UP000011571"/>
    </source>
</evidence>
<comment type="caution">
    <text evidence="1">The sequence shown here is derived from an EMBL/GenBank/DDBJ whole genome shotgun (WGS) entry which is preliminary data.</text>
</comment>
<protein>
    <submittedName>
        <fullName evidence="1">Uncharacterized protein</fullName>
    </submittedName>
</protein>